<organism evidence="4 5">
    <name type="scientific">Paenibacillus terricola</name>
    <dbReference type="NCBI Taxonomy" id="2763503"/>
    <lineage>
        <taxon>Bacteria</taxon>
        <taxon>Bacillati</taxon>
        <taxon>Bacillota</taxon>
        <taxon>Bacilli</taxon>
        <taxon>Bacillales</taxon>
        <taxon>Paenibacillaceae</taxon>
        <taxon>Paenibacillus</taxon>
    </lineage>
</organism>
<evidence type="ECO:0000259" key="3">
    <source>
        <dbReference type="Pfam" id="PF07833"/>
    </source>
</evidence>
<sequence>MGTKLKSIWVAILALALMLPAVANAQTTTTKPVKVQTSALELVFDGKTVNLPDGQFIFVSQGTSYVPVRFISYALQKKVVWDSATKKVTVTEPSASELTVLREYLMNAAGAQGKQSSVGGKTITASPVAASFVFDGVTRNLPAGQSAFMVNNSIYVPVRFMSESIGTQIKWDSVNHRISGESKSYRDEQSNGGSGGKTDETTGGEQGTNTGNGTSSGNGAGTGPVGGGGTTTKPTYDQIKSEADSKLQALYNAAQSRFLSLAQQYLDAKDNAAKKSIYAQGEAYLTEITSQFNAVLADTEAKLTANGYSTAIIQEYRTKFESEIAAGRKTLETMMK</sequence>
<dbReference type="InterPro" id="IPR036582">
    <property type="entry name" value="Mao_N_sf"/>
</dbReference>
<feature type="compositionally biased region" description="Gly residues" evidence="1">
    <location>
        <begin position="214"/>
        <end position="230"/>
    </location>
</feature>
<gene>
    <name evidence="4" type="ORF">H8B09_18220</name>
</gene>
<feature type="domain" description="Copper amine oxidase-like N-terminal" evidence="3">
    <location>
        <begin position="44"/>
        <end position="177"/>
    </location>
</feature>
<evidence type="ECO:0000313" key="5">
    <source>
        <dbReference type="Proteomes" id="UP000609346"/>
    </source>
</evidence>
<keyword evidence="5" id="KW-1185">Reference proteome</keyword>
<dbReference type="Proteomes" id="UP000609346">
    <property type="component" value="Unassembled WGS sequence"/>
</dbReference>
<feature type="signal peptide" evidence="2">
    <location>
        <begin position="1"/>
        <end position="25"/>
    </location>
</feature>
<dbReference type="RefSeq" id="WP_191204983.1">
    <property type="nucleotide sequence ID" value="NZ_JACXZA010000004.1"/>
</dbReference>
<name>A0ABR8N037_9BACL</name>
<keyword evidence="2" id="KW-0732">Signal</keyword>
<dbReference type="SUPFAM" id="SSF55383">
    <property type="entry name" value="Copper amine oxidase, domain N"/>
    <property type="match status" value="1"/>
</dbReference>
<feature type="compositionally biased region" description="Low complexity" evidence="1">
    <location>
        <begin position="201"/>
        <end position="213"/>
    </location>
</feature>
<feature type="region of interest" description="Disordered" evidence="1">
    <location>
        <begin position="181"/>
        <end position="236"/>
    </location>
</feature>
<dbReference type="Gene3D" id="3.30.457.10">
    <property type="entry name" value="Copper amine oxidase-like, N-terminal domain"/>
    <property type="match status" value="1"/>
</dbReference>
<dbReference type="EMBL" id="JACXZA010000004">
    <property type="protein sequence ID" value="MBD3920707.1"/>
    <property type="molecule type" value="Genomic_DNA"/>
</dbReference>
<evidence type="ECO:0000256" key="2">
    <source>
        <dbReference type="SAM" id="SignalP"/>
    </source>
</evidence>
<evidence type="ECO:0000256" key="1">
    <source>
        <dbReference type="SAM" id="MobiDB-lite"/>
    </source>
</evidence>
<evidence type="ECO:0000313" key="4">
    <source>
        <dbReference type="EMBL" id="MBD3920707.1"/>
    </source>
</evidence>
<protein>
    <recommendedName>
        <fullName evidence="3">Copper amine oxidase-like N-terminal domain-containing protein</fullName>
    </recommendedName>
</protein>
<feature type="chain" id="PRO_5045165405" description="Copper amine oxidase-like N-terminal domain-containing protein" evidence="2">
    <location>
        <begin position="26"/>
        <end position="336"/>
    </location>
</feature>
<dbReference type="Pfam" id="PF07833">
    <property type="entry name" value="Cu_amine_oxidN1"/>
    <property type="match status" value="1"/>
</dbReference>
<proteinExistence type="predicted"/>
<accession>A0ABR8N037</accession>
<reference evidence="4 5" key="1">
    <citation type="submission" date="2020-09" db="EMBL/GenBank/DDBJ databases">
        <title>Paenibacillus sp. strain PR3 16S rRNA gene Genome sequencing and assembly.</title>
        <authorList>
            <person name="Kim J."/>
        </authorList>
    </citation>
    <scope>NUCLEOTIDE SEQUENCE [LARGE SCALE GENOMIC DNA]</scope>
    <source>
        <strain evidence="4 5">PR3</strain>
    </source>
</reference>
<dbReference type="InterPro" id="IPR012854">
    <property type="entry name" value="Cu_amine_oxidase-like_N"/>
</dbReference>
<comment type="caution">
    <text evidence="4">The sequence shown here is derived from an EMBL/GenBank/DDBJ whole genome shotgun (WGS) entry which is preliminary data.</text>
</comment>